<reference evidence="2" key="2">
    <citation type="journal article" date="2015" name="Fish Shellfish Immunol.">
        <title>Early steps in the European eel (Anguilla anguilla)-Vibrio vulnificus interaction in the gills: Role of the RtxA13 toxin.</title>
        <authorList>
            <person name="Callol A."/>
            <person name="Pajuelo D."/>
            <person name="Ebbesson L."/>
            <person name="Teles M."/>
            <person name="MacKenzie S."/>
            <person name="Amaro C."/>
        </authorList>
    </citation>
    <scope>NUCLEOTIDE SEQUENCE</scope>
</reference>
<dbReference type="EMBL" id="GBXM01049085">
    <property type="protein sequence ID" value="JAH59492.1"/>
    <property type="molecule type" value="Transcribed_RNA"/>
</dbReference>
<evidence type="ECO:0000256" key="1">
    <source>
        <dbReference type="SAM" id="MobiDB-lite"/>
    </source>
</evidence>
<feature type="region of interest" description="Disordered" evidence="1">
    <location>
        <begin position="1"/>
        <end position="20"/>
    </location>
</feature>
<sequence>MRLLSQERTHGSWDTPLLKESPRRHLTVARSRLCSENSSLG</sequence>
<name>A0A0E9U181_ANGAN</name>
<accession>A0A0E9U181</accession>
<protein>
    <submittedName>
        <fullName evidence="2">Uncharacterized protein</fullName>
    </submittedName>
</protein>
<proteinExistence type="predicted"/>
<evidence type="ECO:0000313" key="2">
    <source>
        <dbReference type="EMBL" id="JAH59492.1"/>
    </source>
</evidence>
<dbReference type="AlphaFoldDB" id="A0A0E9U181"/>
<reference evidence="2" key="1">
    <citation type="submission" date="2014-11" db="EMBL/GenBank/DDBJ databases">
        <authorList>
            <person name="Amaro Gonzalez C."/>
        </authorList>
    </citation>
    <scope>NUCLEOTIDE SEQUENCE</scope>
</reference>
<feature type="compositionally biased region" description="Basic and acidic residues" evidence="1">
    <location>
        <begin position="1"/>
        <end position="11"/>
    </location>
</feature>
<organism evidence="2">
    <name type="scientific">Anguilla anguilla</name>
    <name type="common">European freshwater eel</name>
    <name type="synonym">Muraena anguilla</name>
    <dbReference type="NCBI Taxonomy" id="7936"/>
    <lineage>
        <taxon>Eukaryota</taxon>
        <taxon>Metazoa</taxon>
        <taxon>Chordata</taxon>
        <taxon>Craniata</taxon>
        <taxon>Vertebrata</taxon>
        <taxon>Euteleostomi</taxon>
        <taxon>Actinopterygii</taxon>
        <taxon>Neopterygii</taxon>
        <taxon>Teleostei</taxon>
        <taxon>Anguilliformes</taxon>
        <taxon>Anguillidae</taxon>
        <taxon>Anguilla</taxon>
    </lineage>
</organism>